<keyword evidence="5" id="KW-1185">Reference proteome</keyword>
<evidence type="ECO:0000313" key="3">
    <source>
        <dbReference type="EMBL" id="CAL1152280.1"/>
    </source>
</evidence>
<evidence type="ECO:0000259" key="1">
    <source>
        <dbReference type="PROSITE" id="PS50127"/>
    </source>
</evidence>
<organism evidence="2">
    <name type="scientific">Cladocopium goreaui</name>
    <dbReference type="NCBI Taxonomy" id="2562237"/>
    <lineage>
        <taxon>Eukaryota</taxon>
        <taxon>Sar</taxon>
        <taxon>Alveolata</taxon>
        <taxon>Dinophyceae</taxon>
        <taxon>Suessiales</taxon>
        <taxon>Symbiodiniaceae</taxon>
        <taxon>Cladocopium</taxon>
    </lineage>
</organism>
<evidence type="ECO:0000313" key="4">
    <source>
        <dbReference type="EMBL" id="CAL4786217.1"/>
    </source>
</evidence>
<dbReference type="InterPro" id="IPR016135">
    <property type="entry name" value="UBQ-conjugating_enzyme/RWD"/>
</dbReference>
<comment type="caution">
    <text evidence="2">The sequence shown here is derived from an EMBL/GenBank/DDBJ whole genome shotgun (WGS) entry which is preliminary data.</text>
</comment>
<reference evidence="2" key="1">
    <citation type="submission" date="2022-10" db="EMBL/GenBank/DDBJ databases">
        <authorList>
            <person name="Chen Y."/>
            <person name="Dougan E. K."/>
            <person name="Chan C."/>
            <person name="Rhodes N."/>
            <person name="Thang M."/>
        </authorList>
    </citation>
    <scope>NUCLEOTIDE SEQUENCE</scope>
</reference>
<dbReference type="EMBL" id="CAMXCT020002557">
    <property type="protein sequence ID" value="CAL1152280.1"/>
    <property type="molecule type" value="Genomic_DNA"/>
</dbReference>
<dbReference type="AlphaFoldDB" id="A0A9P1CWU5"/>
<dbReference type="SUPFAM" id="SSF54495">
    <property type="entry name" value="UBC-like"/>
    <property type="match status" value="1"/>
</dbReference>
<evidence type="ECO:0000313" key="2">
    <source>
        <dbReference type="EMBL" id="CAI3998905.1"/>
    </source>
</evidence>
<dbReference type="EMBL" id="CAMXCT030002557">
    <property type="protein sequence ID" value="CAL4786217.1"/>
    <property type="molecule type" value="Genomic_DNA"/>
</dbReference>
<dbReference type="PROSITE" id="PS50127">
    <property type="entry name" value="UBC_2"/>
    <property type="match status" value="1"/>
</dbReference>
<protein>
    <submittedName>
        <fullName evidence="4">E2 ubiquitin-conjugating enzyme</fullName>
    </submittedName>
</protein>
<accession>A0A9P1CWU5</accession>
<proteinExistence type="predicted"/>
<dbReference type="EMBL" id="CAMXCT010002557">
    <property type="protein sequence ID" value="CAI3998905.1"/>
    <property type="molecule type" value="Genomic_DNA"/>
</dbReference>
<name>A0A9P1CWU5_9DINO</name>
<gene>
    <name evidence="2" type="ORF">C1SCF055_LOCUS25167</name>
</gene>
<dbReference type="Pfam" id="PF00179">
    <property type="entry name" value="UQ_con"/>
    <property type="match status" value="1"/>
</dbReference>
<dbReference type="OrthoDB" id="7851174at2759"/>
<sequence length="148" mass="16210">MALRRIMKELKQMESDPPNQCSAGPLAEDLYDWTGTIMGPTDSPYAGGVFYLDIKFPVDYPFKPPKIIMTNRIYHCNVNSNGAIGLDLLRASWSPALSISKVLGAVAALLANPNLDPSAVLVPEIAEAYQKDQAEHAATAKKWTQKYA</sequence>
<dbReference type="Proteomes" id="UP001152797">
    <property type="component" value="Unassembled WGS sequence"/>
</dbReference>
<evidence type="ECO:0000313" key="5">
    <source>
        <dbReference type="Proteomes" id="UP001152797"/>
    </source>
</evidence>
<dbReference type="SMART" id="SM00212">
    <property type="entry name" value="UBCc"/>
    <property type="match status" value="1"/>
</dbReference>
<dbReference type="InterPro" id="IPR000608">
    <property type="entry name" value="UBC"/>
</dbReference>
<dbReference type="PANTHER" id="PTHR24068">
    <property type="entry name" value="UBIQUITIN-CONJUGATING ENZYME E2"/>
    <property type="match status" value="1"/>
</dbReference>
<feature type="domain" description="UBC core" evidence="1">
    <location>
        <begin position="1"/>
        <end position="148"/>
    </location>
</feature>
<dbReference type="Gene3D" id="3.10.110.10">
    <property type="entry name" value="Ubiquitin Conjugating Enzyme"/>
    <property type="match status" value="1"/>
</dbReference>
<reference evidence="3" key="2">
    <citation type="submission" date="2024-04" db="EMBL/GenBank/DDBJ databases">
        <authorList>
            <person name="Chen Y."/>
            <person name="Shah S."/>
            <person name="Dougan E. K."/>
            <person name="Thang M."/>
            <person name="Chan C."/>
        </authorList>
    </citation>
    <scope>NUCLEOTIDE SEQUENCE [LARGE SCALE GENOMIC DNA]</scope>
</reference>
<dbReference type="FunFam" id="3.10.110.10:FF:000002">
    <property type="entry name" value="Ubiquitin-conjugating enzyme E2 D3"/>
    <property type="match status" value="1"/>
</dbReference>